<dbReference type="SUPFAM" id="SSF46785">
    <property type="entry name" value="Winged helix' DNA-binding domain"/>
    <property type="match status" value="1"/>
</dbReference>
<evidence type="ECO:0000313" key="7">
    <source>
        <dbReference type="Proteomes" id="UP000185596"/>
    </source>
</evidence>
<dbReference type="CDD" id="cd05466">
    <property type="entry name" value="PBP2_LTTR_substrate"/>
    <property type="match status" value="1"/>
</dbReference>
<dbReference type="Pfam" id="PF00126">
    <property type="entry name" value="HTH_1"/>
    <property type="match status" value="1"/>
</dbReference>
<dbReference type="EMBL" id="MSIE01000002">
    <property type="protein sequence ID" value="OLF19157.1"/>
    <property type="molecule type" value="Genomic_DNA"/>
</dbReference>
<accession>A0A1Q8CXS8</accession>
<dbReference type="GO" id="GO:0003677">
    <property type="term" value="F:DNA binding"/>
    <property type="evidence" value="ECO:0007669"/>
    <property type="project" value="UniProtKB-KW"/>
</dbReference>
<dbReference type="PROSITE" id="PS50931">
    <property type="entry name" value="HTH_LYSR"/>
    <property type="match status" value="1"/>
</dbReference>
<dbReference type="InterPro" id="IPR036390">
    <property type="entry name" value="WH_DNA-bd_sf"/>
</dbReference>
<dbReference type="Proteomes" id="UP000185596">
    <property type="component" value="Unassembled WGS sequence"/>
</dbReference>
<keyword evidence="3" id="KW-0238">DNA-binding</keyword>
<dbReference type="Gene3D" id="3.40.190.10">
    <property type="entry name" value="Periplasmic binding protein-like II"/>
    <property type="match status" value="2"/>
</dbReference>
<proteinExistence type="inferred from homology"/>
<evidence type="ECO:0000256" key="3">
    <source>
        <dbReference type="ARBA" id="ARBA00023125"/>
    </source>
</evidence>
<comment type="similarity">
    <text evidence="1">Belongs to the LysR transcriptional regulatory family.</text>
</comment>
<dbReference type="SUPFAM" id="SSF53850">
    <property type="entry name" value="Periplasmic binding protein-like II"/>
    <property type="match status" value="1"/>
</dbReference>
<keyword evidence="4" id="KW-0804">Transcription</keyword>
<keyword evidence="7" id="KW-1185">Reference proteome</keyword>
<evidence type="ECO:0000259" key="5">
    <source>
        <dbReference type="PROSITE" id="PS50931"/>
    </source>
</evidence>
<feature type="domain" description="HTH lysR-type" evidence="5">
    <location>
        <begin position="1"/>
        <end position="63"/>
    </location>
</feature>
<dbReference type="RefSeq" id="WP_075123759.1">
    <property type="nucleotide sequence ID" value="NZ_MSIE01000002.1"/>
</dbReference>
<name>A0A1Q8CXS8_9PSEU</name>
<dbReference type="GO" id="GO:0032993">
    <property type="term" value="C:protein-DNA complex"/>
    <property type="evidence" value="ECO:0007669"/>
    <property type="project" value="TreeGrafter"/>
</dbReference>
<dbReference type="PANTHER" id="PTHR30346">
    <property type="entry name" value="TRANSCRIPTIONAL DUAL REGULATOR HCAR-RELATED"/>
    <property type="match status" value="1"/>
</dbReference>
<dbReference type="STRING" id="1912961.BU204_01950"/>
<dbReference type="OrthoDB" id="9789529at2"/>
<dbReference type="Gene3D" id="1.10.10.10">
    <property type="entry name" value="Winged helix-like DNA-binding domain superfamily/Winged helix DNA-binding domain"/>
    <property type="match status" value="1"/>
</dbReference>
<dbReference type="InterPro" id="IPR000847">
    <property type="entry name" value="LysR_HTH_N"/>
</dbReference>
<evidence type="ECO:0000313" key="6">
    <source>
        <dbReference type="EMBL" id="OLF19157.1"/>
    </source>
</evidence>
<sequence>MDLARLSTDALASFAVFAEHLNFTRSAEELRISQPALHVKVNKLAESLGRPLYRRQGRVLTLTREGEVVARFARELDVRVATFLAEVRGTAPTRPLVLAAGEGAYLYLLGDLVRDILRGRDDDRRPPLKLINCDRARMLGAVRSGRADLGVGVLETLPDDLHTTLLASYPATLVMPADHPLASRRRLTLADLDGHALVLPPSSRPHRVAVERALRDADVDWVLAIEAEGWPLTLHFVSLGVGLAVVNGCVRPTPGLVAREITGLPSAPYYAVHLPDRADDPRIDTILTAIQRSLDTDGGERR</sequence>
<dbReference type="AlphaFoldDB" id="A0A1Q8CXS8"/>
<comment type="caution">
    <text evidence="6">The sequence shown here is derived from an EMBL/GenBank/DDBJ whole genome shotgun (WGS) entry which is preliminary data.</text>
</comment>
<organism evidence="6 7">
    <name type="scientific">Actinophytocola xanthii</name>
    <dbReference type="NCBI Taxonomy" id="1912961"/>
    <lineage>
        <taxon>Bacteria</taxon>
        <taxon>Bacillati</taxon>
        <taxon>Actinomycetota</taxon>
        <taxon>Actinomycetes</taxon>
        <taxon>Pseudonocardiales</taxon>
        <taxon>Pseudonocardiaceae</taxon>
    </lineage>
</organism>
<gene>
    <name evidence="6" type="ORF">BU204_01950</name>
</gene>
<protein>
    <recommendedName>
        <fullName evidence="5">HTH lysR-type domain-containing protein</fullName>
    </recommendedName>
</protein>
<reference evidence="6 7" key="1">
    <citation type="submission" date="2016-12" db="EMBL/GenBank/DDBJ databases">
        <title>The draft genome sequence of Actinophytocola sp. 11-183.</title>
        <authorList>
            <person name="Wang W."/>
            <person name="Yuan L."/>
        </authorList>
    </citation>
    <scope>NUCLEOTIDE SEQUENCE [LARGE SCALE GENOMIC DNA]</scope>
    <source>
        <strain evidence="6 7">11-183</strain>
    </source>
</reference>
<dbReference type="Pfam" id="PF03466">
    <property type="entry name" value="LysR_substrate"/>
    <property type="match status" value="1"/>
</dbReference>
<evidence type="ECO:0000256" key="2">
    <source>
        <dbReference type="ARBA" id="ARBA00023015"/>
    </source>
</evidence>
<dbReference type="InterPro" id="IPR036388">
    <property type="entry name" value="WH-like_DNA-bd_sf"/>
</dbReference>
<dbReference type="GO" id="GO:0003700">
    <property type="term" value="F:DNA-binding transcription factor activity"/>
    <property type="evidence" value="ECO:0007669"/>
    <property type="project" value="InterPro"/>
</dbReference>
<dbReference type="PRINTS" id="PR00039">
    <property type="entry name" value="HTHLYSR"/>
</dbReference>
<evidence type="ECO:0000256" key="4">
    <source>
        <dbReference type="ARBA" id="ARBA00023163"/>
    </source>
</evidence>
<keyword evidence="2" id="KW-0805">Transcription regulation</keyword>
<dbReference type="InterPro" id="IPR005119">
    <property type="entry name" value="LysR_subst-bd"/>
</dbReference>
<evidence type="ECO:0000256" key="1">
    <source>
        <dbReference type="ARBA" id="ARBA00009437"/>
    </source>
</evidence>
<dbReference type="PANTHER" id="PTHR30346:SF17">
    <property type="entry name" value="LYSR FAMILY TRANSCRIPTIONAL REGULATOR"/>
    <property type="match status" value="1"/>
</dbReference>